<keyword evidence="3" id="KW-1185">Reference proteome</keyword>
<sequence length="219" mass="25950">MLDKLRKYGHFLFLLYYIVIYHLYKYTETINAVPKYVISSKIDYYIPFVKEMVVPYLFWYIYILMAIIYFGFKSKEDYYRLISFMFVGMTACYFIYMIYPNGQNLRPVIQSNDFFSNLIKNIYLNDTPTNTAPSIHVLDSLAVHFSIIKSNEFKDNKIMRSVSFIIMSLIIASTVMIKQHSIIDIIYGIALSFILYFVIYEIDIIGIIKSKKYASEYID</sequence>
<dbReference type="RefSeq" id="WP_014297444.1">
    <property type="nucleotide sequence ID" value="NC_016751.1"/>
</dbReference>
<reference evidence="2 3" key="1">
    <citation type="journal article" date="2012" name="J. Bacteriol.">
        <title>Complete Genome Sequence of the Thermophilic, Piezophilic, Heterotrophic Bacterium Marinitoga piezophila KA3.</title>
        <authorList>
            <person name="Lucas S."/>
            <person name="Han J."/>
            <person name="Lapidus A."/>
            <person name="Cheng J.F."/>
            <person name="Goodwin L.A."/>
            <person name="Pitluck S."/>
            <person name="Peters L."/>
            <person name="Mikhailova N."/>
            <person name="Teshima H."/>
            <person name="Detter J.C."/>
            <person name="Han C."/>
            <person name="Tapia R."/>
            <person name="Land M."/>
            <person name="Hauser L."/>
            <person name="Kyrpides N.C."/>
            <person name="Ivanova N."/>
            <person name="Pagani I."/>
            <person name="Vannier P."/>
            <person name="Oger P."/>
            <person name="Bartlett D.H."/>
            <person name="Noll K.M."/>
            <person name="Woyke T."/>
            <person name="Jebbar M."/>
        </authorList>
    </citation>
    <scope>NUCLEOTIDE SEQUENCE [LARGE SCALE GENOMIC DNA]</scope>
    <source>
        <strain evidence="3">DSM 14283 / JCM 11233 / KA3</strain>
    </source>
</reference>
<accession>H2J704</accession>
<evidence type="ECO:0000256" key="1">
    <source>
        <dbReference type="SAM" id="Phobius"/>
    </source>
</evidence>
<feature type="transmembrane region" description="Helical" evidence="1">
    <location>
        <begin position="7"/>
        <end position="24"/>
    </location>
</feature>
<keyword evidence="1" id="KW-0472">Membrane</keyword>
<reference evidence="3" key="2">
    <citation type="submission" date="2012-01" db="EMBL/GenBank/DDBJ databases">
        <title>Complete sequence of chromosome of Marinitoga piezophila KA3.</title>
        <authorList>
            <person name="Lucas S."/>
            <person name="Han J."/>
            <person name="Lapidus A."/>
            <person name="Cheng J.-F."/>
            <person name="Goodwin L."/>
            <person name="Pitluck S."/>
            <person name="Peters L."/>
            <person name="Mikhailova N."/>
            <person name="Teshima H."/>
            <person name="Detter J.C."/>
            <person name="Han C."/>
            <person name="Tapia R."/>
            <person name="Land M."/>
            <person name="Hauser L."/>
            <person name="Kyrpides N."/>
            <person name="Ivanova N."/>
            <person name="Pagani I."/>
            <person name="Jebbar M."/>
            <person name="Vannier P."/>
            <person name="Oger P."/>
            <person name="Cario A."/>
            <person name="Bartlett D."/>
            <person name="Noll K.M."/>
            <person name="Woyke T."/>
        </authorList>
    </citation>
    <scope>NUCLEOTIDE SEQUENCE [LARGE SCALE GENOMIC DNA]</scope>
    <source>
        <strain evidence="3">DSM 14283 / JCM 11233 / KA3</strain>
    </source>
</reference>
<feature type="transmembrane region" description="Helical" evidence="1">
    <location>
        <begin position="185"/>
        <end position="208"/>
    </location>
</feature>
<proteinExistence type="predicted"/>
<protein>
    <submittedName>
        <fullName evidence="2">PAP2 superfamily protein</fullName>
    </submittedName>
</protein>
<dbReference type="Proteomes" id="UP000007161">
    <property type="component" value="Chromosome"/>
</dbReference>
<keyword evidence="1" id="KW-0812">Transmembrane</keyword>
<dbReference type="HOGENOM" id="CLU_102949_1_0_0"/>
<evidence type="ECO:0000313" key="2">
    <source>
        <dbReference type="EMBL" id="AEX86374.1"/>
    </source>
</evidence>
<name>H2J704_MARPK</name>
<keyword evidence="1" id="KW-1133">Transmembrane helix</keyword>
<feature type="transmembrane region" description="Helical" evidence="1">
    <location>
        <begin position="53"/>
        <end position="72"/>
    </location>
</feature>
<organism evidence="2 3">
    <name type="scientific">Marinitoga piezophila (strain DSM 14283 / JCM 11233 / KA3)</name>
    <dbReference type="NCBI Taxonomy" id="443254"/>
    <lineage>
        <taxon>Bacteria</taxon>
        <taxon>Thermotogati</taxon>
        <taxon>Thermotogota</taxon>
        <taxon>Thermotogae</taxon>
        <taxon>Petrotogales</taxon>
        <taxon>Petrotogaceae</taxon>
        <taxon>Marinitoga</taxon>
    </lineage>
</organism>
<evidence type="ECO:0000313" key="3">
    <source>
        <dbReference type="Proteomes" id="UP000007161"/>
    </source>
</evidence>
<feature type="transmembrane region" description="Helical" evidence="1">
    <location>
        <begin position="79"/>
        <end position="99"/>
    </location>
</feature>
<gene>
    <name evidence="2" type="ordered locus">Marpi_1998</name>
</gene>
<dbReference type="EMBL" id="CP003257">
    <property type="protein sequence ID" value="AEX86374.1"/>
    <property type="molecule type" value="Genomic_DNA"/>
</dbReference>
<dbReference type="KEGG" id="mpz:Marpi_1998"/>
<dbReference type="OrthoDB" id="256494at2"/>
<dbReference type="AlphaFoldDB" id="H2J704"/>
<feature type="transmembrane region" description="Helical" evidence="1">
    <location>
        <begin position="158"/>
        <end position="178"/>
    </location>
</feature>
<dbReference type="eggNOG" id="COG0671">
    <property type="taxonomic scope" value="Bacteria"/>
</dbReference>
<dbReference type="STRING" id="443254.Marpi_1998"/>